<accession>A0A063Y915</accession>
<evidence type="ECO:0000313" key="12">
    <source>
        <dbReference type="Proteomes" id="UP000027318"/>
    </source>
</evidence>
<feature type="modified residue" description="N6-(pyridoxal phosphate)lysine" evidence="9">
    <location>
        <position position="228"/>
    </location>
</feature>
<comment type="caution">
    <text evidence="11">The sequence shown here is derived from an EMBL/GenBank/DDBJ whole genome shotgun (WGS) entry which is preliminary data.</text>
</comment>
<evidence type="ECO:0000256" key="3">
    <source>
        <dbReference type="ARBA" id="ARBA00007970"/>
    </source>
</evidence>
<dbReference type="Gene3D" id="3.90.1150.10">
    <property type="entry name" value="Aspartate Aminotransferase, domain 1"/>
    <property type="match status" value="1"/>
</dbReference>
<dbReference type="InterPro" id="IPR004839">
    <property type="entry name" value="Aminotransferase_I/II_large"/>
</dbReference>
<dbReference type="Pfam" id="PF00155">
    <property type="entry name" value="Aminotran_1_2"/>
    <property type="match status" value="1"/>
</dbReference>
<comment type="cofactor">
    <cofactor evidence="1 9">
        <name>pyridoxal 5'-phosphate</name>
        <dbReference type="ChEBI" id="CHEBI:597326"/>
    </cofactor>
</comment>
<dbReference type="PATRIC" id="fig|267850.7.peg.505"/>
<evidence type="ECO:0000256" key="2">
    <source>
        <dbReference type="ARBA" id="ARBA00005011"/>
    </source>
</evidence>
<evidence type="ECO:0000256" key="5">
    <source>
        <dbReference type="ARBA" id="ARBA00022576"/>
    </source>
</evidence>
<dbReference type="Gene3D" id="3.40.640.10">
    <property type="entry name" value="Type I PLP-dependent aspartate aminotransferase-like (Major domain)"/>
    <property type="match status" value="1"/>
</dbReference>
<reference evidence="11 12" key="1">
    <citation type="journal article" date="2005" name="Int. J. Syst. Evol. Microbiol.">
        <title>Nitrincola lacisaponensis gen. nov., sp. nov., a novel alkaliphilic bacterium isolated from an alkaline, saline lake.</title>
        <authorList>
            <person name="Dimitriu P.A."/>
            <person name="Shukla S.K."/>
            <person name="Conradt J."/>
            <person name="Marquez M.C."/>
            <person name="Ventosa A."/>
            <person name="Maglia A."/>
            <person name="Peyton B.M."/>
            <person name="Pinkart H.C."/>
            <person name="Mormile M.R."/>
        </authorList>
    </citation>
    <scope>NUCLEOTIDE SEQUENCE [LARGE SCALE GENOMIC DNA]</scope>
    <source>
        <strain evidence="11 12">4CA</strain>
    </source>
</reference>
<dbReference type="EMBL" id="JMSZ01000015">
    <property type="protein sequence ID" value="KDE40862.1"/>
    <property type="molecule type" value="Genomic_DNA"/>
</dbReference>
<evidence type="ECO:0000256" key="6">
    <source>
        <dbReference type="ARBA" id="ARBA00022679"/>
    </source>
</evidence>
<keyword evidence="9" id="KW-0368">Histidine biosynthesis</keyword>
<keyword evidence="12" id="KW-1185">Reference proteome</keyword>
<name>A0A063Y915_9GAMM</name>
<dbReference type="RefSeq" id="WP_036543655.1">
    <property type="nucleotide sequence ID" value="NZ_JMSZ01000015.1"/>
</dbReference>
<dbReference type="InterPro" id="IPR005861">
    <property type="entry name" value="HisP_aminotrans"/>
</dbReference>
<dbReference type="InterPro" id="IPR015422">
    <property type="entry name" value="PyrdxlP-dep_Trfase_small"/>
</dbReference>
<keyword evidence="7 9" id="KW-0663">Pyridoxal phosphate</keyword>
<dbReference type="AlphaFoldDB" id="A0A063Y915"/>
<evidence type="ECO:0000256" key="8">
    <source>
        <dbReference type="ARBA" id="ARBA00047481"/>
    </source>
</evidence>
<dbReference type="SUPFAM" id="SSF53383">
    <property type="entry name" value="PLP-dependent transferases"/>
    <property type="match status" value="1"/>
</dbReference>
<dbReference type="Proteomes" id="UP000027318">
    <property type="component" value="Unassembled WGS sequence"/>
</dbReference>
<evidence type="ECO:0000259" key="10">
    <source>
        <dbReference type="Pfam" id="PF00155"/>
    </source>
</evidence>
<proteinExistence type="inferred from homology"/>
<dbReference type="InterPro" id="IPR015424">
    <property type="entry name" value="PyrdxlP-dep_Trfase"/>
</dbReference>
<dbReference type="UniPathway" id="UPA00031">
    <property type="reaction ID" value="UER00012"/>
</dbReference>
<dbReference type="PANTHER" id="PTHR43643">
    <property type="entry name" value="HISTIDINOL-PHOSPHATE AMINOTRANSFERASE 2"/>
    <property type="match status" value="1"/>
</dbReference>
<comment type="pathway">
    <text evidence="2 9">Amino-acid biosynthesis; L-histidine biosynthesis; L-histidine from 5-phospho-alpha-D-ribose 1-diphosphate: step 7/9.</text>
</comment>
<keyword evidence="9" id="KW-0028">Amino-acid biosynthesis</keyword>
<dbReference type="GO" id="GO:0004400">
    <property type="term" value="F:histidinol-phosphate transaminase activity"/>
    <property type="evidence" value="ECO:0007669"/>
    <property type="project" value="UniProtKB-UniRule"/>
</dbReference>
<dbReference type="GO" id="GO:0030170">
    <property type="term" value="F:pyridoxal phosphate binding"/>
    <property type="evidence" value="ECO:0007669"/>
    <property type="project" value="InterPro"/>
</dbReference>
<dbReference type="HAMAP" id="MF_01023">
    <property type="entry name" value="HisC_aminotrans_2"/>
    <property type="match status" value="1"/>
</dbReference>
<dbReference type="GO" id="GO:0000105">
    <property type="term" value="P:L-histidine biosynthetic process"/>
    <property type="evidence" value="ECO:0007669"/>
    <property type="project" value="UniProtKB-UniRule"/>
</dbReference>
<dbReference type="OrthoDB" id="9813612at2"/>
<evidence type="ECO:0000256" key="7">
    <source>
        <dbReference type="ARBA" id="ARBA00022898"/>
    </source>
</evidence>
<gene>
    <name evidence="9" type="primary">hisC</name>
    <name evidence="11" type="ORF">ADINL_0511</name>
</gene>
<comment type="catalytic activity">
    <reaction evidence="8 9">
        <text>L-histidinol phosphate + 2-oxoglutarate = 3-(imidazol-4-yl)-2-oxopropyl phosphate + L-glutamate</text>
        <dbReference type="Rhea" id="RHEA:23744"/>
        <dbReference type="ChEBI" id="CHEBI:16810"/>
        <dbReference type="ChEBI" id="CHEBI:29985"/>
        <dbReference type="ChEBI" id="CHEBI:57766"/>
        <dbReference type="ChEBI" id="CHEBI:57980"/>
        <dbReference type="EC" id="2.6.1.9"/>
    </reaction>
</comment>
<dbReference type="PANTHER" id="PTHR43643:SF3">
    <property type="entry name" value="HISTIDINOL-PHOSPHATE AMINOTRANSFERASE"/>
    <property type="match status" value="1"/>
</dbReference>
<dbReference type="InterPro" id="IPR015421">
    <property type="entry name" value="PyrdxlP-dep_Trfase_major"/>
</dbReference>
<protein>
    <recommendedName>
        <fullName evidence="9">Histidinol-phosphate aminotransferase</fullName>
        <ecNumber evidence="9">2.6.1.9</ecNumber>
    </recommendedName>
    <alternativeName>
        <fullName evidence="9">Imidazole acetol-phosphate transaminase</fullName>
    </alternativeName>
</protein>
<feature type="domain" description="Aminotransferase class I/classII large" evidence="10">
    <location>
        <begin position="36"/>
        <end position="361"/>
    </location>
</feature>
<dbReference type="NCBIfam" id="TIGR01141">
    <property type="entry name" value="hisC"/>
    <property type="match status" value="1"/>
</dbReference>
<keyword evidence="5 9" id="KW-0032">Aminotransferase</keyword>
<comment type="subunit">
    <text evidence="4 9">Homodimer.</text>
</comment>
<sequence length="366" mass="39688">MSCDYVALSNPGVQLLQPYQAGKPVEELERELGLDEIVKLASNENPIGPSPQVVAAVESGLAGLTRYPDSNGFSLKQRLASRFAVSPQQLTLGNGSNDLLEIVARTFLREGTEAIYSQYGFIVYPLVTRACGAQGVEVPAQEYGHDLQAMADAITDKTRVIFLANPNNPTGTHFSNQAFDAFMARVPDSVIIVLDEAYSEYAAAIDTPQGLQQLSRYPNLIVTRTFSKAYGLAALRVGFAVANPVITDLLNRVRQPFNVSSLAQLAACAALDDEAYLQRTVAVNAAGYQQLTVALDALQVDYIPSVANFITLDLKQDALPVYQALLHEGVIVRPLAVYGLPRHLRVTIGTEAENLRFVAALKKVYS</sequence>
<evidence type="ECO:0000256" key="9">
    <source>
        <dbReference type="HAMAP-Rule" id="MF_01023"/>
    </source>
</evidence>
<dbReference type="CDD" id="cd00609">
    <property type="entry name" value="AAT_like"/>
    <property type="match status" value="1"/>
</dbReference>
<comment type="similarity">
    <text evidence="3 9">Belongs to the class-II pyridoxal-phosphate-dependent aminotransferase family. Histidinol-phosphate aminotransferase subfamily.</text>
</comment>
<dbReference type="InterPro" id="IPR001917">
    <property type="entry name" value="Aminotrans_II_pyridoxalP_BS"/>
</dbReference>
<dbReference type="PROSITE" id="PS00599">
    <property type="entry name" value="AA_TRANSFER_CLASS_2"/>
    <property type="match status" value="1"/>
</dbReference>
<dbReference type="STRING" id="267850.ADINL_0511"/>
<organism evidence="11 12">
    <name type="scientific">Nitrincola lacisaponensis</name>
    <dbReference type="NCBI Taxonomy" id="267850"/>
    <lineage>
        <taxon>Bacteria</taxon>
        <taxon>Pseudomonadati</taxon>
        <taxon>Pseudomonadota</taxon>
        <taxon>Gammaproteobacteria</taxon>
        <taxon>Oceanospirillales</taxon>
        <taxon>Oceanospirillaceae</taxon>
        <taxon>Nitrincola</taxon>
    </lineage>
</organism>
<dbReference type="InterPro" id="IPR050106">
    <property type="entry name" value="HistidinolP_aminotransfase"/>
</dbReference>
<keyword evidence="6 9" id="KW-0808">Transferase</keyword>
<evidence type="ECO:0000256" key="1">
    <source>
        <dbReference type="ARBA" id="ARBA00001933"/>
    </source>
</evidence>
<evidence type="ECO:0000256" key="4">
    <source>
        <dbReference type="ARBA" id="ARBA00011738"/>
    </source>
</evidence>
<evidence type="ECO:0000313" key="11">
    <source>
        <dbReference type="EMBL" id="KDE40862.1"/>
    </source>
</evidence>
<dbReference type="EC" id="2.6.1.9" evidence="9"/>